<sequence>MNHIGPYLLNRIRAREGDVEIWEGQDTVTGTPVLIYRPLAEAPPALRIQGILPWQGREEDAWVAGLPFGAVPLGERRDEVTPEELTAWSRRLLAALLEMRALELQHGRIDPERIWVKGEEAWLEGVGLPVPARTADEAALVEALREVAADTWPGWTFHRVLEELAEGGIELRQAAEYLADPKLIADLADEEEPPAASEAPEEMSSGTVRVLQRPASPRAGAPAEDGAVDAASAEDEATGSEAEKEESAPQSTPLFAPEAEEPSPQPPTSRPALKVAEEPEPHEERRPTDPSRVVRIDEVSEPAFEVIEPGGAVTERRQFVRAGLLGLIVLLVAGAVWWAARPKPATGAEGYPVEFRVEPADGRAELVLLGVPEGSGLTVGRVLAIIPGKVYFDVPGVYRIQIRAEGYLPQEKLLTVPPSARTVTVRLGP</sequence>
<gene>
    <name evidence="3" type="ORF">ENK37_00615</name>
</gene>
<dbReference type="EMBL" id="DRPZ01000016">
    <property type="protein sequence ID" value="HGY08549.1"/>
    <property type="molecule type" value="Genomic_DNA"/>
</dbReference>
<keyword evidence="2" id="KW-0472">Membrane</keyword>
<name>A0A7C4V5I7_9DEIN</name>
<organism evidence="3">
    <name type="scientific">Oceanithermus profundus</name>
    <dbReference type="NCBI Taxonomy" id="187137"/>
    <lineage>
        <taxon>Bacteria</taxon>
        <taxon>Thermotogati</taxon>
        <taxon>Deinococcota</taxon>
        <taxon>Deinococci</taxon>
        <taxon>Thermales</taxon>
        <taxon>Thermaceae</taxon>
        <taxon>Oceanithermus</taxon>
    </lineage>
</organism>
<protein>
    <recommendedName>
        <fullName evidence="4">PEGA domain-containing protein</fullName>
    </recommendedName>
</protein>
<dbReference type="AlphaFoldDB" id="A0A7C4V5I7"/>
<accession>A0A7C4V5I7</accession>
<keyword evidence="2" id="KW-0812">Transmembrane</keyword>
<evidence type="ECO:0000256" key="1">
    <source>
        <dbReference type="SAM" id="MobiDB-lite"/>
    </source>
</evidence>
<comment type="caution">
    <text evidence="3">The sequence shown here is derived from an EMBL/GenBank/DDBJ whole genome shotgun (WGS) entry which is preliminary data.</text>
</comment>
<dbReference type="Proteomes" id="UP000885759">
    <property type="component" value="Unassembled WGS sequence"/>
</dbReference>
<evidence type="ECO:0000256" key="2">
    <source>
        <dbReference type="SAM" id="Phobius"/>
    </source>
</evidence>
<evidence type="ECO:0008006" key="4">
    <source>
        <dbReference type="Google" id="ProtNLM"/>
    </source>
</evidence>
<feature type="transmembrane region" description="Helical" evidence="2">
    <location>
        <begin position="319"/>
        <end position="340"/>
    </location>
</feature>
<proteinExistence type="predicted"/>
<feature type="compositionally biased region" description="Low complexity" evidence="1">
    <location>
        <begin position="194"/>
        <end position="205"/>
    </location>
</feature>
<feature type="compositionally biased region" description="Basic and acidic residues" evidence="1">
    <location>
        <begin position="275"/>
        <end position="292"/>
    </location>
</feature>
<reference evidence="3" key="1">
    <citation type="journal article" date="2020" name="mSystems">
        <title>Genome- and Community-Level Interaction Insights into Carbon Utilization and Element Cycling Functions of Hydrothermarchaeota in Hydrothermal Sediment.</title>
        <authorList>
            <person name="Zhou Z."/>
            <person name="Liu Y."/>
            <person name="Xu W."/>
            <person name="Pan J."/>
            <person name="Luo Z.H."/>
            <person name="Li M."/>
        </authorList>
    </citation>
    <scope>NUCLEOTIDE SEQUENCE [LARGE SCALE GENOMIC DNA]</scope>
    <source>
        <strain evidence="3">HyVt-570</strain>
    </source>
</reference>
<keyword evidence="2" id="KW-1133">Transmembrane helix</keyword>
<feature type="region of interest" description="Disordered" evidence="1">
    <location>
        <begin position="190"/>
        <end position="292"/>
    </location>
</feature>
<evidence type="ECO:0000313" key="3">
    <source>
        <dbReference type="EMBL" id="HGY08549.1"/>
    </source>
</evidence>